<dbReference type="RefSeq" id="WP_215785705.1">
    <property type="nucleotide sequence ID" value="NZ_JAHKKG010000003.1"/>
</dbReference>
<evidence type="ECO:0000259" key="2">
    <source>
        <dbReference type="Pfam" id="PF00144"/>
    </source>
</evidence>
<protein>
    <submittedName>
        <fullName evidence="3">Beta-lactamase family protein</fullName>
    </submittedName>
</protein>
<feature type="domain" description="Beta-lactamase-related" evidence="2">
    <location>
        <begin position="56"/>
        <end position="376"/>
    </location>
</feature>
<proteinExistence type="predicted"/>
<dbReference type="InterPro" id="IPR050491">
    <property type="entry name" value="AmpC-like"/>
</dbReference>
<dbReference type="InterPro" id="IPR001466">
    <property type="entry name" value="Beta-lactam-related"/>
</dbReference>
<dbReference type="InterPro" id="IPR012338">
    <property type="entry name" value="Beta-lactam/transpept-like"/>
</dbReference>
<evidence type="ECO:0000313" key="4">
    <source>
        <dbReference type="Proteomes" id="UP001519654"/>
    </source>
</evidence>
<dbReference type="Pfam" id="PF00144">
    <property type="entry name" value="Beta-lactamase"/>
    <property type="match status" value="1"/>
</dbReference>
<dbReference type="SUPFAM" id="SSF56601">
    <property type="entry name" value="beta-lactamase/transpeptidase-like"/>
    <property type="match status" value="1"/>
</dbReference>
<keyword evidence="4" id="KW-1185">Reference proteome</keyword>
<feature type="signal peptide" evidence="1">
    <location>
        <begin position="1"/>
        <end position="21"/>
    </location>
</feature>
<reference evidence="3 4" key="1">
    <citation type="submission" date="2021-06" db="EMBL/GenBank/DDBJ databases">
        <title>Actinoplanes lichenicola sp. nov., and Actinoplanes ovalisporus sp. nov., isolated from lichen in Thailand.</title>
        <authorList>
            <person name="Saeng-In P."/>
            <person name="Kanchanasin P."/>
            <person name="Yuki M."/>
            <person name="Kudo T."/>
            <person name="Ohkuma M."/>
            <person name="Phongsopitanun W."/>
            <person name="Tanasupawat S."/>
        </authorList>
    </citation>
    <scope>NUCLEOTIDE SEQUENCE [LARGE SCALE GENOMIC DNA]</scope>
    <source>
        <strain evidence="3 4">NBRC 110975</strain>
    </source>
</reference>
<keyword evidence="1" id="KW-0732">Signal</keyword>
<comment type="caution">
    <text evidence="3">The sequence shown here is derived from an EMBL/GenBank/DDBJ whole genome shotgun (WGS) entry which is preliminary data.</text>
</comment>
<accession>A0ABS5YL12</accession>
<dbReference type="Proteomes" id="UP001519654">
    <property type="component" value="Unassembled WGS sequence"/>
</dbReference>
<organism evidence="3 4">
    <name type="scientific">Paractinoplanes bogorensis</name>
    <dbReference type="NCBI Taxonomy" id="1610840"/>
    <lineage>
        <taxon>Bacteria</taxon>
        <taxon>Bacillati</taxon>
        <taxon>Actinomycetota</taxon>
        <taxon>Actinomycetes</taxon>
        <taxon>Micromonosporales</taxon>
        <taxon>Micromonosporaceae</taxon>
        <taxon>Paractinoplanes</taxon>
    </lineage>
</organism>
<feature type="chain" id="PRO_5045718141" evidence="1">
    <location>
        <begin position="22"/>
        <end position="401"/>
    </location>
</feature>
<gene>
    <name evidence="3" type="ORF">KOI35_09420</name>
</gene>
<evidence type="ECO:0000313" key="3">
    <source>
        <dbReference type="EMBL" id="MBU2663726.1"/>
    </source>
</evidence>
<sequence>MKAFAVALAGLLGLGAHPVVAGTSLAALADREVRSGAPGVVIRIDNGSGRTIEVARQASWTRADHRLSVDDQFRMASNTKVMVATLVMQLVAERRVRLDDPVARWLPGALADGRRITVRMLLNHTSGLPDYLVDVEEARFDTEVLRAVTGEQPRDYTPQQLLDIAARYPAKGAPGERFSYSDTNYIALGMILEQATGKSLPVLLRDRIVRPLGLRDTYFATDGRSRDGNRLARGYEPDGAHLAPLLEQFGAPAGTAFAGPTRHEHTDVTGLSPSWAWAAGAVVSTPRDFTRFLSALFSGRLLPAAQLAQMRVTVEDPAGDGSMRYGLGVMEYTNSCGTVWGHTGGIPGYGSQNYTDSTGRRTMTVVSTTQFGAKFPEVAVADQAVVDAAVCVMLDRPIPAT</sequence>
<dbReference type="PANTHER" id="PTHR46825">
    <property type="entry name" value="D-ALANYL-D-ALANINE-CARBOXYPEPTIDASE/ENDOPEPTIDASE AMPH"/>
    <property type="match status" value="1"/>
</dbReference>
<evidence type="ECO:0000256" key="1">
    <source>
        <dbReference type="SAM" id="SignalP"/>
    </source>
</evidence>
<dbReference type="Gene3D" id="3.40.710.10">
    <property type="entry name" value="DD-peptidase/beta-lactamase superfamily"/>
    <property type="match status" value="1"/>
</dbReference>
<dbReference type="EMBL" id="JAHKKG010000003">
    <property type="protein sequence ID" value="MBU2663726.1"/>
    <property type="molecule type" value="Genomic_DNA"/>
</dbReference>
<dbReference type="PANTHER" id="PTHR46825:SF7">
    <property type="entry name" value="D-ALANYL-D-ALANINE CARBOXYPEPTIDASE"/>
    <property type="match status" value="1"/>
</dbReference>
<name>A0ABS5YL12_9ACTN</name>